<feature type="compositionally biased region" description="Pro residues" evidence="1">
    <location>
        <begin position="1"/>
        <end position="16"/>
    </location>
</feature>
<feature type="compositionally biased region" description="Basic and acidic residues" evidence="1">
    <location>
        <begin position="44"/>
        <end position="53"/>
    </location>
</feature>
<sequence>MSTEVPQPPKSDPPVDPDNFHNDSTEQPAPEGLLTPKKPTVKPDNFHNDGVTK</sequence>
<dbReference type="EMBL" id="FONG01000008">
    <property type="protein sequence ID" value="SFF12949.1"/>
    <property type="molecule type" value="Genomic_DNA"/>
</dbReference>
<gene>
    <name evidence="2" type="ORF">SAMN05216251_108293</name>
</gene>
<protein>
    <submittedName>
        <fullName evidence="2">Uncharacterized protein</fullName>
    </submittedName>
</protein>
<reference evidence="3" key="1">
    <citation type="submission" date="2016-10" db="EMBL/GenBank/DDBJ databases">
        <authorList>
            <person name="Varghese N."/>
            <person name="Submissions S."/>
        </authorList>
    </citation>
    <scope>NUCLEOTIDE SEQUENCE [LARGE SCALE GENOMIC DNA]</scope>
    <source>
        <strain evidence="3">CGMCC 4.3510</strain>
    </source>
</reference>
<name>A0A1I2G722_9ACTN</name>
<accession>A0A1I2G722</accession>
<evidence type="ECO:0000313" key="2">
    <source>
        <dbReference type="EMBL" id="SFF12949.1"/>
    </source>
</evidence>
<keyword evidence="3" id="KW-1185">Reference proteome</keyword>
<dbReference type="Proteomes" id="UP000199323">
    <property type="component" value="Unassembled WGS sequence"/>
</dbReference>
<feature type="region of interest" description="Disordered" evidence="1">
    <location>
        <begin position="1"/>
        <end position="53"/>
    </location>
</feature>
<evidence type="ECO:0000256" key="1">
    <source>
        <dbReference type="SAM" id="MobiDB-lite"/>
    </source>
</evidence>
<evidence type="ECO:0000313" key="3">
    <source>
        <dbReference type="Proteomes" id="UP000199323"/>
    </source>
</evidence>
<organism evidence="2 3">
    <name type="scientific">Actinacidiphila alni</name>
    <dbReference type="NCBI Taxonomy" id="380248"/>
    <lineage>
        <taxon>Bacteria</taxon>
        <taxon>Bacillati</taxon>
        <taxon>Actinomycetota</taxon>
        <taxon>Actinomycetes</taxon>
        <taxon>Kitasatosporales</taxon>
        <taxon>Streptomycetaceae</taxon>
        <taxon>Actinacidiphila</taxon>
    </lineage>
</organism>
<proteinExistence type="predicted"/>
<dbReference type="RefSeq" id="WP_177246466.1">
    <property type="nucleotide sequence ID" value="NZ_FONG01000008.1"/>
</dbReference>
<dbReference type="AlphaFoldDB" id="A0A1I2G722"/>